<feature type="binding site" evidence="11">
    <location>
        <begin position="7"/>
        <end position="17"/>
    </location>
    <ligand>
        <name>ATP</name>
        <dbReference type="ChEBI" id="CHEBI:30616"/>
    </ligand>
</feature>
<evidence type="ECO:0000256" key="10">
    <source>
        <dbReference type="ARBA" id="ARBA00047890"/>
    </source>
</evidence>
<dbReference type="Gene3D" id="3.40.50.620">
    <property type="entry name" value="HUPs"/>
    <property type="match status" value="1"/>
</dbReference>
<comment type="pathway">
    <text evidence="1 11">Purine metabolism; 7-cyano-7-deazaguanine biosynthesis.</text>
</comment>
<feature type="binding site" evidence="11">
    <location>
        <position position="195"/>
    </location>
    <ligand>
        <name>Zn(2+)</name>
        <dbReference type="ChEBI" id="CHEBI:29105"/>
    </ligand>
</feature>
<evidence type="ECO:0000256" key="9">
    <source>
        <dbReference type="ARBA" id="ARBA00039149"/>
    </source>
</evidence>
<reference evidence="12" key="1">
    <citation type="journal article" date="2020" name="mSystems">
        <title>Genome- and Community-Level Interaction Insights into Carbon Utilization and Element Cycling Functions of Hydrothermarchaeota in Hydrothermal Sediment.</title>
        <authorList>
            <person name="Zhou Z."/>
            <person name="Liu Y."/>
            <person name="Xu W."/>
            <person name="Pan J."/>
            <person name="Luo Z.H."/>
            <person name="Li M."/>
        </authorList>
    </citation>
    <scope>NUCLEOTIDE SEQUENCE [LARGE SCALE GENOMIC DNA]</scope>
    <source>
        <strain evidence="12">HyVt-633</strain>
    </source>
</reference>
<dbReference type="PIRSF" id="PIRSF006293">
    <property type="entry name" value="ExsB"/>
    <property type="match status" value="1"/>
</dbReference>
<name>A0A7C5HI01_9CHLB</name>
<dbReference type="PANTHER" id="PTHR42914">
    <property type="entry name" value="7-CYANO-7-DEAZAGUANINE SYNTHASE"/>
    <property type="match status" value="1"/>
</dbReference>
<dbReference type="NCBIfam" id="TIGR00364">
    <property type="entry name" value="7-cyano-7-deazaguanine synthase QueC"/>
    <property type="match status" value="1"/>
</dbReference>
<keyword evidence="2 11" id="KW-0436">Ligase</keyword>
<evidence type="ECO:0000313" key="12">
    <source>
        <dbReference type="EMBL" id="HHE31222.1"/>
    </source>
</evidence>
<comment type="caution">
    <text evidence="12">The sequence shown here is derived from an EMBL/GenBank/DDBJ whole genome shotgun (WGS) entry which is preliminary data.</text>
</comment>
<dbReference type="InterPro" id="IPR018317">
    <property type="entry name" value="QueC"/>
</dbReference>
<dbReference type="SUPFAM" id="SSF52402">
    <property type="entry name" value="Adenine nucleotide alpha hydrolases-like"/>
    <property type="match status" value="1"/>
</dbReference>
<dbReference type="InterPro" id="IPR014729">
    <property type="entry name" value="Rossmann-like_a/b/a_fold"/>
</dbReference>
<keyword evidence="7 11" id="KW-0067">ATP-binding</keyword>
<comment type="similarity">
    <text evidence="8 11">Belongs to the QueC family.</text>
</comment>
<feature type="binding site" evidence="11">
    <location>
        <position position="201"/>
    </location>
    <ligand>
        <name>Zn(2+)</name>
        <dbReference type="ChEBI" id="CHEBI:29105"/>
    </ligand>
</feature>
<dbReference type="GO" id="GO:0008616">
    <property type="term" value="P:tRNA queuosine(34) biosynthetic process"/>
    <property type="evidence" value="ECO:0007669"/>
    <property type="project" value="UniProtKB-UniRule"/>
</dbReference>
<evidence type="ECO:0000256" key="5">
    <source>
        <dbReference type="ARBA" id="ARBA00022785"/>
    </source>
</evidence>
<dbReference type="HAMAP" id="MF_01633">
    <property type="entry name" value="QueC"/>
    <property type="match status" value="1"/>
</dbReference>
<feature type="binding site" evidence="11">
    <location>
        <position position="198"/>
    </location>
    <ligand>
        <name>Zn(2+)</name>
        <dbReference type="ChEBI" id="CHEBI:29105"/>
    </ligand>
</feature>
<accession>A0A7C5HI01</accession>
<evidence type="ECO:0000256" key="1">
    <source>
        <dbReference type="ARBA" id="ARBA00005061"/>
    </source>
</evidence>
<sequence length="232" mass="25524">MRAVLLVSGGMDSLVATALAHHEGFELAAMHVNYGQRTWQKELECFRQICDHYNIATRLEIDAVFLGAIGGSSLTDTAIPVGPADLVGTNIPTSYVPFRNANFLSMAVSWSEVIGANRIFIGAVEEDSSGYPDCRKVFYDSFNRVIEHGTRPETNIQIVTPLIDMSKSEIVRRGMELNAPFHFSWSCYKSEGKACGVCDSCARRLRAFASVGIADPVEYDVRPDYLASSLKS</sequence>
<feature type="binding site" evidence="11">
    <location>
        <position position="187"/>
    </location>
    <ligand>
        <name>Zn(2+)</name>
        <dbReference type="ChEBI" id="CHEBI:29105"/>
    </ligand>
</feature>
<dbReference type="CDD" id="cd01995">
    <property type="entry name" value="QueC-like"/>
    <property type="match status" value="1"/>
</dbReference>
<dbReference type="EMBL" id="DRSQ01000022">
    <property type="protein sequence ID" value="HHE31222.1"/>
    <property type="molecule type" value="Genomic_DNA"/>
</dbReference>
<evidence type="ECO:0000256" key="3">
    <source>
        <dbReference type="ARBA" id="ARBA00022723"/>
    </source>
</evidence>
<dbReference type="PANTHER" id="PTHR42914:SF1">
    <property type="entry name" value="7-CYANO-7-DEAZAGUANINE SYNTHASE"/>
    <property type="match status" value="1"/>
</dbReference>
<evidence type="ECO:0000256" key="8">
    <source>
        <dbReference type="ARBA" id="ARBA00037993"/>
    </source>
</evidence>
<evidence type="ECO:0000256" key="2">
    <source>
        <dbReference type="ARBA" id="ARBA00022598"/>
    </source>
</evidence>
<dbReference type="GO" id="GO:0008270">
    <property type="term" value="F:zinc ion binding"/>
    <property type="evidence" value="ECO:0007669"/>
    <property type="project" value="UniProtKB-UniRule"/>
</dbReference>
<dbReference type="Pfam" id="PF06508">
    <property type="entry name" value="QueC"/>
    <property type="match status" value="1"/>
</dbReference>
<evidence type="ECO:0000256" key="11">
    <source>
        <dbReference type="HAMAP-Rule" id="MF_01633"/>
    </source>
</evidence>
<keyword evidence="3 11" id="KW-0479">Metal-binding</keyword>
<organism evidence="12">
    <name type="scientific">Chlorobaculum parvum</name>
    <dbReference type="NCBI Taxonomy" id="274539"/>
    <lineage>
        <taxon>Bacteria</taxon>
        <taxon>Pseudomonadati</taxon>
        <taxon>Chlorobiota</taxon>
        <taxon>Chlorobiia</taxon>
        <taxon>Chlorobiales</taxon>
        <taxon>Chlorobiaceae</taxon>
        <taxon>Chlorobaculum</taxon>
    </lineage>
</organism>
<comment type="catalytic activity">
    <reaction evidence="10 11">
        <text>7-carboxy-7-carbaguanine + NH4(+) + 2 ATP = 7-cyano-7-carbaguanine + 2 AMP + 2 diphosphate + 2 H(+)</text>
        <dbReference type="Rhea" id="RHEA:27982"/>
        <dbReference type="ChEBI" id="CHEBI:15378"/>
        <dbReference type="ChEBI" id="CHEBI:28938"/>
        <dbReference type="ChEBI" id="CHEBI:30616"/>
        <dbReference type="ChEBI" id="CHEBI:33019"/>
        <dbReference type="ChEBI" id="CHEBI:45075"/>
        <dbReference type="ChEBI" id="CHEBI:61036"/>
        <dbReference type="ChEBI" id="CHEBI:456215"/>
        <dbReference type="EC" id="6.3.4.20"/>
    </reaction>
</comment>
<dbReference type="AlphaFoldDB" id="A0A7C5HI01"/>
<comment type="cofactor">
    <cofactor evidence="11">
        <name>Zn(2+)</name>
        <dbReference type="ChEBI" id="CHEBI:29105"/>
    </cofactor>
    <text evidence="11">Binds 1 zinc ion per subunit.</text>
</comment>
<evidence type="ECO:0000256" key="6">
    <source>
        <dbReference type="ARBA" id="ARBA00022833"/>
    </source>
</evidence>
<evidence type="ECO:0000256" key="7">
    <source>
        <dbReference type="ARBA" id="ARBA00022840"/>
    </source>
</evidence>
<dbReference type="GO" id="GO:0005524">
    <property type="term" value="F:ATP binding"/>
    <property type="evidence" value="ECO:0007669"/>
    <property type="project" value="UniProtKB-UniRule"/>
</dbReference>
<dbReference type="EC" id="6.3.4.20" evidence="9 11"/>
<protein>
    <recommendedName>
        <fullName evidence="9 11">7-cyano-7-deazaguanine synthase</fullName>
        <ecNumber evidence="9 11">6.3.4.20</ecNumber>
    </recommendedName>
    <alternativeName>
        <fullName evidence="11">7-cyano-7-carbaguanine synthase</fullName>
    </alternativeName>
    <alternativeName>
        <fullName evidence="11">PreQ(0) synthase</fullName>
    </alternativeName>
    <alternativeName>
        <fullName evidence="11">Queuosine biosynthesis protein QueC</fullName>
    </alternativeName>
</protein>
<dbReference type="Proteomes" id="UP000886058">
    <property type="component" value="Unassembled WGS sequence"/>
</dbReference>
<dbReference type="GO" id="GO:0016879">
    <property type="term" value="F:ligase activity, forming carbon-nitrogen bonds"/>
    <property type="evidence" value="ECO:0007669"/>
    <property type="project" value="UniProtKB-UniRule"/>
</dbReference>
<keyword evidence="4 11" id="KW-0547">Nucleotide-binding</keyword>
<comment type="function">
    <text evidence="11">Catalyzes the ATP-dependent conversion of 7-carboxy-7-deazaguanine (CDG) to 7-cyano-7-deazaguanine (preQ(0)).</text>
</comment>
<evidence type="ECO:0000256" key="4">
    <source>
        <dbReference type="ARBA" id="ARBA00022741"/>
    </source>
</evidence>
<proteinExistence type="inferred from homology"/>
<gene>
    <name evidence="11 12" type="primary">queC</name>
    <name evidence="12" type="ORF">ENL07_00925</name>
</gene>
<dbReference type="UniPathway" id="UPA00391"/>
<keyword evidence="5 11" id="KW-0671">Queuosine biosynthesis</keyword>
<keyword evidence="6 11" id="KW-0862">Zinc</keyword>